<dbReference type="SMART" id="SM00028">
    <property type="entry name" value="TPR"/>
    <property type="match status" value="3"/>
</dbReference>
<protein>
    <submittedName>
        <fullName evidence="6">Tetratricopeptide repeat protein</fullName>
    </submittedName>
</protein>
<feature type="compositionally biased region" description="Basic and acidic residues" evidence="4">
    <location>
        <begin position="171"/>
        <end position="180"/>
    </location>
</feature>
<dbReference type="Pfam" id="PF00515">
    <property type="entry name" value="TPR_1"/>
    <property type="match status" value="1"/>
</dbReference>
<name>A0A9D2UJD1_9BACT</name>
<feature type="repeat" description="TPR" evidence="3">
    <location>
        <begin position="58"/>
        <end position="91"/>
    </location>
</feature>
<evidence type="ECO:0000313" key="6">
    <source>
        <dbReference type="EMBL" id="HJD53448.1"/>
    </source>
</evidence>
<dbReference type="Gene3D" id="1.25.40.10">
    <property type="entry name" value="Tetratricopeptide repeat domain"/>
    <property type="match status" value="1"/>
</dbReference>
<dbReference type="Proteomes" id="UP000787625">
    <property type="component" value="Unassembled WGS sequence"/>
</dbReference>
<feature type="compositionally biased region" description="Low complexity" evidence="4">
    <location>
        <begin position="184"/>
        <end position="199"/>
    </location>
</feature>
<proteinExistence type="predicted"/>
<dbReference type="GO" id="GO:0035269">
    <property type="term" value="P:protein O-linked glycosylation via mannose"/>
    <property type="evidence" value="ECO:0007669"/>
    <property type="project" value="TreeGrafter"/>
</dbReference>
<feature type="repeat" description="TPR" evidence="3">
    <location>
        <begin position="95"/>
        <end position="128"/>
    </location>
</feature>
<keyword evidence="1" id="KW-0677">Repeat</keyword>
<evidence type="ECO:0000256" key="3">
    <source>
        <dbReference type="PROSITE-ProRule" id="PRU00339"/>
    </source>
</evidence>
<dbReference type="GO" id="GO:0000030">
    <property type="term" value="F:mannosyltransferase activity"/>
    <property type="evidence" value="ECO:0007669"/>
    <property type="project" value="TreeGrafter"/>
</dbReference>
<feature type="compositionally biased region" description="Low complexity" evidence="4">
    <location>
        <begin position="159"/>
        <end position="170"/>
    </location>
</feature>
<dbReference type="InterPro" id="IPR019734">
    <property type="entry name" value="TPR_rpt"/>
</dbReference>
<reference evidence="6" key="1">
    <citation type="journal article" date="2021" name="PeerJ">
        <title>Extensive microbial diversity within the chicken gut microbiome revealed by metagenomics and culture.</title>
        <authorList>
            <person name="Gilroy R."/>
            <person name="Ravi A."/>
            <person name="Getino M."/>
            <person name="Pursley I."/>
            <person name="Horton D.L."/>
            <person name="Alikhan N.F."/>
            <person name="Baker D."/>
            <person name="Gharbi K."/>
            <person name="Hall N."/>
            <person name="Watson M."/>
            <person name="Adriaenssens E.M."/>
            <person name="Foster-Nyarko E."/>
            <person name="Jarju S."/>
            <person name="Secka A."/>
            <person name="Antonio M."/>
            <person name="Oren A."/>
            <person name="Chaudhuri R.R."/>
            <person name="La Ragione R."/>
            <person name="Hildebrand F."/>
            <person name="Pallen M.J."/>
        </authorList>
    </citation>
    <scope>NUCLEOTIDE SEQUENCE</scope>
    <source>
        <strain evidence="6">MalCec1-1739</strain>
    </source>
</reference>
<evidence type="ECO:0000256" key="4">
    <source>
        <dbReference type="SAM" id="MobiDB-lite"/>
    </source>
</evidence>
<reference evidence="6" key="2">
    <citation type="submission" date="2021-04" db="EMBL/GenBank/DDBJ databases">
        <authorList>
            <person name="Gilroy R."/>
        </authorList>
    </citation>
    <scope>NUCLEOTIDE SEQUENCE</scope>
    <source>
        <strain evidence="6">MalCec1-1739</strain>
    </source>
</reference>
<dbReference type="SUPFAM" id="SSF48452">
    <property type="entry name" value="TPR-like"/>
    <property type="match status" value="1"/>
</dbReference>
<dbReference type="PANTHER" id="PTHR44216:SF3">
    <property type="entry name" value="PROTEIN O-MANNOSYL-TRANSFERASE TMTC2"/>
    <property type="match status" value="1"/>
</dbReference>
<comment type="caution">
    <text evidence="6">The sequence shown here is derived from an EMBL/GenBank/DDBJ whole genome shotgun (WGS) entry which is preliminary data.</text>
</comment>
<feature type="compositionally biased region" description="Basic and acidic residues" evidence="4">
    <location>
        <begin position="215"/>
        <end position="240"/>
    </location>
</feature>
<sequence length="240" mass="27893">MRKSLLTICLSLLAIASVSAQKVERAYLRKANSLYRDSSYVDSEVMYRKAIDVNGKSFVGHYNLGNNLMEARKYDEAAEEYKKAVGHETDKASLADAYYNMGVALQKQQKYAECIDAYKNALKNDPNDADAKYNLTKALMMMQQQQNQQQNQEDKEQQEQQQQQDQNKNQNDNKDNKQDEDQQEQQQQEQQDQSQGQQEDMSKETAEQILNAIMEDEKRVNEEVQRKMNRATGHDLENNW</sequence>
<evidence type="ECO:0000313" key="7">
    <source>
        <dbReference type="Proteomes" id="UP000787625"/>
    </source>
</evidence>
<evidence type="ECO:0000256" key="5">
    <source>
        <dbReference type="SAM" id="SignalP"/>
    </source>
</evidence>
<organism evidence="6 7">
    <name type="scientific">Candidatus Avibacteroides avistercoris</name>
    <dbReference type="NCBI Taxonomy" id="2840690"/>
    <lineage>
        <taxon>Bacteria</taxon>
        <taxon>Pseudomonadati</taxon>
        <taxon>Bacteroidota</taxon>
        <taxon>Bacteroidia</taxon>
        <taxon>Bacteroidales</taxon>
        <taxon>Bacteroidaceae</taxon>
        <taxon>Bacteroidaceae incertae sedis</taxon>
        <taxon>Candidatus Avibacteroides</taxon>
    </lineage>
</organism>
<dbReference type="InterPro" id="IPR052384">
    <property type="entry name" value="TMTC_O-mannosyltransferase"/>
</dbReference>
<gene>
    <name evidence="6" type="ORF">IAA93_06980</name>
</gene>
<keyword evidence="5" id="KW-0732">Signal</keyword>
<accession>A0A9D2UJD1</accession>
<dbReference type="PANTHER" id="PTHR44216">
    <property type="entry name" value="PROTEIN O-MANNOSYL-TRANSFERASE TMTC2"/>
    <property type="match status" value="1"/>
</dbReference>
<dbReference type="AlphaFoldDB" id="A0A9D2UJD1"/>
<feature type="region of interest" description="Disordered" evidence="4">
    <location>
        <begin position="142"/>
        <end position="240"/>
    </location>
</feature>
<dbReference type="Pfam" id="PF07719">
    <property type="entry name" value="TPR_2"/>
    <property type="match status" value="1"/>
</dbReference>
<dbReference type="InterPro" id="IPR013105">
    <property type="entry name" value="TPR_2"/>
</dbReference>
<feature type="signal peptide" evidence="5">
    <location>
        <begin position="1"/>
        <end position="20"/>
    </location>
</feature>
<dbReference type="InterPro" id="IPR011990">
    <property type="entry name" value="TPR-like_helical_dom_sf"/>
</dbReference>
<dbReference type="PROSITE" id="PS50005">
    <property type="entry name" value="TPR"/>
    <property type="match status" value="2"/>
</dbReference>
<dbReference type="PROSITE" id="PS50293">
    <property type="entry name" value="TPR_REGION"/>
    <property type="match status" value="1"/>
</dbReference>
<feature type="chain" id="PRO_5039653100" evidence="5">
    <location>
        <begin position="21"/>
        <end position="240"/>
    </location>
</feature>
<dbReference type="EMBL" id="DWUP01000163">
    <property type="protein sequence ID" value="HJD53448.1"/>
    <property type="molecule type" value="Genomic_DNA"/>
</dbReference>
<evidence type="ECO:0000256" key="1">
    <source>
        <dbReference type="ARBA" id="ARBA00022737"/>
    </source>
</evidence>
<evidence type="ECO:0000256" key="2">
    <source>
        <dbReference type="ARBA" id="ARBA00022803"/>
    </source>
</evidence>
<keyword evidence="2 3" id="KW-0802">TPR repeat</keyword>